<dbReference type="EMBL" id="GEEE01014040">
    <property type="protein sequence ID" value="JAP49185.1"/>
    <property type="molecule type" value="Transcribed_RNA"/>
</dbReference>
<evidence type="ECO:0000313" key="8">
    <source>
        <dbReference type="EMBL" id="JAP49185.1"/>
    </source>
</evidence>
<organism evidence="8">
    <name type="scientific">Schistocephalus solidus</name>
    <name type="common">Tapeworm</name>
    <dbReference type="NCBI Taxonomy" id="70667"/>
    <lineage>
        <taxon>Eukaryota</taxon>
        <taxon>Metazoa</taxon>
        <taxon>Spiralia</taxon>
        <taxon>Lophotrochozoa</taxon>
        <taxon>Platyhelminthes</taxon>
        <taxon>Cestoda</taxon>
        <taxon>Eucestoda</taxon>
        <taxon>Diphyllobothriidea</taxon>
        <taxon>Diphyllobothriidae</taxon>
        <taxon>Schistocephalus</taxon>
    </lineage>
</organism>
<feature type="transmembrane region" description="Helical" evidence="7">
    <location>
        <begin position="256"/>
        <end position="283"/>
    </location>
</feature>
<dbReference type="GO" id="GO:0015556">
    <property type="term" value="F:C4-dicarboxylate transmembrane transporter activity"/>
    <property type="evidence" value="ECO:0007669"/>
    <property type="project" value="UniProtKB-ARBA"/>
</dbReference>
<reference evidence="8" key="1">
    <citation type="submission" date="2016-01" db="EMBL/GenBank/DDBJ databases">
        <title>Reference transcriptome for the parasite Schistocephalus solidus: insights into the molecular evolution of parasitism.</title>
        <authorList>
            <person name="Hebert F.O."/>
            <person name="Grambauer S."/>
            <person name="Barber I."/>
            <person name="Landry C.R."/>
            <person name="Aubin-Horth N."/>
        </authorList>
    </citation>
    <scope>NUCLEOTIDE SEQUENCE</scope>
</reference>
<dbReference type="GO" id="GO:0005886">
    <property type="term" value="C:plasma membrane"/>
    <property type="evidence" value="ECO:0007669"/>
    <property type="project" value="TreeGrafter"/>
</dbReference>
<feature type="transmembrane region" description="Helical" evidence="7">
    <location>
        <begin position="219"/>
        <end position="244"/>
    </location>
</feature>
<evidence type="ECO:0000256" key="6">
    <source>
        <dbReference type="SAM" id="MobiDB-lite"/>
    </source>
</evidence>
<dbReference type="PANTHER" id="PTHR10283:SF82">
    <property type="entry name" value="SOLUTE CARRIER FAMILY 13 MEMBER 2"/>
    <property type="match status" value="1"/>
</dbReference>
<keyword evidence="4 7" id="KW-1133">Transmembrane helix</keyword>
<evidence type="ECO:0000256" key="1">
    <source>
        <dbReference type="ARBA" id="ARBA00004141"/>
    </source>
</evidence>
<evidence type="ECO:0000256" key="4">
    <source>
        <dbReference type="ARBA" id="ARBA00022989"/>
    </source>
</evidence>
<feature type="region of interest" description="Disordered" evidence="6">
    <location>
        <begin position="317"/>
        <end position="338"/>
    </location>
</feature>
<feature type="transmembrane region" description="Helical" evidence="7">
    <location>
        <begin position="52"/>
        <end position="73"/>
    </location>
</feature>
<feature type="transmembrane region" description="Helical" evidence="7">
    <location>
        <begin position="540"/>
        <end position="560"/>
    </location>
</feature>
<dbReference type="PANTHER" id="PTHR10283">
    <property type="entry name" value="SOLUTE CARRIER FAMILY 13 MEMBER"/>
    <property type="match status" value="1"/>
</dbReference>
<accession>A0A0X3PB70</accession>
<feature type="transmembrane region" description="Helical" evidence="7">
    <location>
        <begin position="85"/>
        <end position="104"/>
    </location>
</feature>
<feature type="transmembrane region" description="Helical" evidence="7">
    <location>
        <begin position="12"/>
        <end position="32"/>
    </location>
</feature>
<evidence type="ECO:0000256" key="3">
    <source>
        <dbReference type="ARBA" id="ARBA00022692"/>
    </source>
</evidence>
<keyword evidence="5 7" id="KW-0472">Membrane</keyword>
<dbReference type="InterPro" id="IPR001898">
    <property type="entry name" value="SLC13A/DASS"/>
</dbReference>
<feature type="transmembrane region" description="Helical" evidence="7">
    <location>
        <begin position="361"/>
        <end position="379"/>
    </location>
</feature>
<evidence type="ECO:0000256" key="5">
    <source>
        <dbReference type="ARBA" id="ARBA00023136"/>
    </source>
</evidence>
<name>A0A0X3PB70_SCHSO</name>
<dbReference type="AlphaFoldDB" id="A0A0X3PB70"/>
<sequence>MCQLPRCTRVLFFYYQYAFLILYPLVLLPLLLVDNDTNELKGAYLLLLMSGYWITGFIPLYVTALLPVLYAPLMGLVTSTAISRAYMSSSNLLFLCCMILAVATENTNLHRRIAMAFVRKMGSDPRLLILSVMLPTWFLSMWMNNTSTTVMMLTIVEALLTKLDEVTKACTIFTDDENEDLVLRENTGSQSSIPLDKAPVKSNQLKEIKRFSTGISLSIAYAASCGGIATITGTATNTIFYGLISSRYGDSTPLNFGSWMAFAFPISLLCLLAVWIVICLVYLGPRAFFNCAAKKPKEIDPNKDATEASQAFLAAGGTVSTNPEHGKEEEEEEKRDASVNITSAVQKISREESLALGSIKFGELSCLVIFALLIVLWIGREPGIPGWSRLMPTTKDANGRVMQYVDDVQATVFFVILVFLLPATNPLRVRLNEAEGDDLAFRRINTRLISWSQAQRGCSWGVLLLMGGGYALSKVIMVSGLSNMLSEALNVMRSIPSLANICIVALLSGILTQFITNAATVTILAPIVFDLCQSIQVHPFLLSIPLTIATSLSFMLPASTPPNAIIFSKGRVPLLEMVKTGFLVFLVTEAIVLFCTMTYVTAFFHLNEIPSWANTSQPHGILNGKLP</sequence>
<feature type="transmembrane region" description="Helical" evidence="7">
    <location>
        <begin position="580"/>
        <end position="604"/>
    </location>
</feature>
<proteinExistence type="inferred from homology"/>
<keyword evidence="3 7" id="KW-0812">Transmembrane</keyword>
<evidence type="ECO:0000256" key="7">
    <source>
        <dbReference type="SAM" id="Phobius"/>
    </source>
</evidence>
<evidence type="ECO:0000256" key="2">
    <source>
        <dbReference type="ARBA" id="ARBA00006772"/>
    </source>
</evidence>
<protein>
    <submittedName>
        <fullName evidence="8">Solute carrier family 13 member 5</fullName>
    </submittedName>
</protein>
<dbReference type="GO" id="GO:0005310">
    <property type="term" value="F:dicarboxylic acid transmembrane transporter activity"/>
    <property type="evidence" value="ECO:0007669"/>
    <property type="project" value="UniProtKB-ARBA"/>
</dbReference>
<comment type="similarity">
    <text evidence="2">Belongs to the SLC13A/DASS transporter (TC 2.A.47) family. NADC subfamily.</text>
</comment>
<comment type="subcellular location">
    <subcellularLocation>
        <location evidence="1">Membrane</location>
        <topology evidence="1">Multi-pass membrane protein</topology>
    </subcellularLocation>
</comment>
<dbReference type="Pfam" id="PF00939">
    <property type="entry name" value="Na_sulph_symp"/>
    <property type="match status" value="1"/>
</dbReference>
<feature type="transmembrane region" description="Helical" evidence="7">
    <location>
        <begin position="498"/>
        <end position="528"/>
    </location>
</feature>
<feature type="transmembrane region" description="Helical" evidence="7">
    <location>
        <begin position="457"/>
        <end position="478"/>
    </location>
</feature>
<gene>
    <name evidence="8" type="primary">S13A5</name>
    <name evidence="8" type="ORF">TR120437</name>
</gene>